<dbReference type="GO" id="GO:0004722">
    <property type="term" value="F:protein serine/threonine phosphatase activity"/>
    <property type="evidence" value="ECO:0007669"/>
    <property type="project" value="InterPro"/>
</dbReference>
<dbReference type="Proteomes" id="UP000094527">
    <property type="component" value="Unassembled WGS sequence"/>
</dbReference>
<keyword evidence="3" id="KW-1185">Reference proteome</keyword>
<accession>A0A1D2MPC3</accession>
<organism evidence="2 3">
    <name type="scientific">Orchesella cincta</name>
    <name type="common">Springtail</name>
    <name type="synonym">Podura cincta</name>
    <dbReference type="NCBI Taxonomy" id="48709"/>
    <lineage>
        <taxon>Eukaryota</taxon>
        <taxon>Metazoa</taxon>
        <taxon>Ecdysozoa</taxon>
        <taxon>Arthropoda</taxon>
        <taxon>Hexapoda</taxon>
        <taxon>Collembola</taxon>
        <taxon>Entomobryomorpha</taxon>
        <taxon>Entomobryoidea</taxon>
        <taxon>Orchesellidae</taxon>
        <taxon>Orchesellinae</taxon>
        <taxon>Orchesella</taxon>
    </lineage>
</organism>
<dbReference type="OrthoDB" id="10025511at2759"/>
<dbReference type="EMBL" id="LJIJ01000732">
    <property type="protein sequence ID" value="ODM94940.1"/>
    <property type="molecule type" value="Genomic_DNA"/>
</dbReference>
<name>A0A1D2MPC3_ORCCI</name>
<dbReference type="InterPro" id="IPR001932">
    <property type="entry name" value="PPM-type_phosphatase-like_dom"/>
</dbReference>
<dbReference type="SMART" id="SM00332">
    <property type="entry name" value="PP2Cc"/>
    <property type="match status" value="1"/>
</dbReference>
<dbReference type="PROSITE" id="PS51746">
    <property type="entry name" value="PPM_2"/>
    <property type="match status" value="1"/>
</dbReference>
<protein>
    <submittedName>
        <fullName evidence="2">Protein phosphatase 1D</fullName>
    </submittedName>
</protein>
<dbReference type="CDD" id="cd00143">
    <property type="entry name" value="PP2Cc"/>
    <property type="match status" value="1"/>
</dbReference>
<reference evidence="2 3" key="1">
    <citation type="journal article" date="2016" name="Genome Biol. Evol.">
        <title>Gene Family Evolution Reflects Adaptation to Soil Environmental Stressors in the Genome of the Collembolan Orchesella cincta.</title>
        <authorList>
            <person name="Faddeeva-Vakhrusheva A."/>
            <person name="Derks M.F."/>
            <person name="Anvar S.Y."/>
            <person name="Agamennone V."/>
            <person name="Suring W."/>
            <person name="Smit S."/>
            <person name="van Straalen N.M."/>
            <person name="Roelofs D."/>
        </authorList>
    </citation>
    <scope>NUCLEOTIDE SEQUENCE [LARGE SCALE GENOMIC DNA]</scope>
    <source>
        <tissue evidence="2">Mixed pool</tissue>
    </source>
</reference>
<dbReference type="InterPro" id="IPR036457">
    <property type="entry name" value="PPM-type-like_dom_sf"/>
</dbReference>
<sequence length="358" mass="40396">MDSDQDPVEQPVTLNGAGEDFGQRIYYTSCQDKGDLELMEDRHQIAFFDVEESPFDDQLGFSTAFFAIFDGHEGSEAATYVESRLLELITSNKHFNSDDDTQILKAIKKGYTKLQKDMKFHWMNNWPKSKCGNPSVSGTTASVVLIKNGKLYVVHVGDSAIVLGYQDPESPVWKAETLTKDHLADSPVELKRIEHCGGKVKMDKNNGIPKVIWKQPQLAPDRGDGGHGYLTRTSTVEPTPFLHLARCLGAFWSYNPEREEYIISSEPDTMVVTLDSSKHRCLVLGSKGLWNVLPAEKVVHLIYSLEWNNDRRRKNARKEGRKCYNLIHHSGRLVSRVKHKCGVSKQEADNISVIVVVF</sequence>
<evidence type="ECO:0000259" key="1">
    <source>
        <dbReference type="PROSITE" id="PS51746"/>
    </source>
</evidence>
<comment type="caution">
    <text evidence="2">The sequence shown here is derived from an EMBL/GenBank/DDBJ whole genome shotgun (WGS) entry which is preliminary data.</text>
</comment>
<dbReference type="Gene3D" id="3.60.40.10">
    <property type="entry name" value="PPM-type phosphatase domain"/>
    <property type="match status" value="1"/>
</dbReference>
<dbReference type="STRING" id="48709.A0A1D2MPC3"/>
<gene>
    <name evidence="2" type="ORF">Ocin01_11739</name>
</gene>
<dbReference type="Pfam" id="PF00481">
    <property type="entry name" value="PP2C"/>
    <property type="match status" value="1"/>
</dbReference>
<dbReference type="AlphaFoldDB" id="A0A1D2MPC3"/>
<evidence type="ECO:0000313" key="2">
    <source>
        <dbReference type="EMBL" id="ODM94940.1"/>
    </source>
</evidence>
<dbReference type="InterPro" id="IPR015655">
    <property type="entry name" value="PP2C"/>
</dbReference>
<evidence type="ECO:0000313" key="3">
    <source>
        <dbReference type="Proteomes" id="UP000094527"/>
    </source>
</evidence>
<dbReference type="SUPFAM" id="SSF81606">
    <property type="entry name" value="PP2C-like"/>
    <property type="match status" value="1"/>
</dbReference>
<feature type="domain" description="PPM-type phosphatase" evidence="1">
    <location>
        <begin position="26"/>
        <end position="358"/>
    </location>
</feature>
<proteinExistence type="predicted"/>
<dbReference type="PANTHER" id="PTHR47992">
    <property type="entry name" value="PROTEIN PHOSPHATASE"/>
    <property type="match status" value="1"/>
</dbReference>